<dbReference type="PROSITE" id="PS50887">
    <property type="entry name" value="GGDEF"/>
    <property type="match status" value="1"/>
</dbReference>
<reference evidence="6 7" key="1">
    <citation type="submission" date="2019-12" db="EMBL/GenBank/DDBJ databases">
        <title>Genomic-based taxomic classification of the family Erythrobacteraceae.</title>
        <authorList>
            <person name="Xu L."/>
        </authorList>
    </citation>
    <scope>NUCLEOTIDE SEQUENCE [LARGE SCALE GENOMIC DNA]</scope>
    <source>
        <strain evidence="6 7">DSM 17792</strain>
    </source>
</reference>
<dbReference type="SMART" id="SM00267">
    <property type="entry name" value="GGDEF"/>
    <property type="match status" value="1"/>
</dbReference>
<feature type="transmembrane region" description="Helical" evidence="3">
    <location>
        <begin position="180"/>
        <end position="203"/>
    </location>
</feature>
<dbReference type="Proteomes" id="UP000448199">
    <property type="component" value="Unassembled WGS sequence"/>
</dbReference>
<accession>A0A844XV57</accession>
<dbReference type="PANTHER" id="PTHR45138:SF9">
    <property type="entry name" value="DIGUANYLATE CYCLASE DGCM-RELATED"/>
    <property type="match status" value="1"/>
</dbReference>
<sequence length="585" mass="64595">MGGVLKKTAMHAVHALIFAYLAMQALAPAPLSAREAFPAGSICHTSDKKSVGVEVRAVDAAGWSCKGAEFDWEAERHFIRFDFEDGRWAGEPPRFIEFDRHPFGKLTITALGREGGHATRVYGFKDTQLGTSSLKSIVELPRLDEPTEAMVMVLDDGYWPEALVQGELVTEPSVRSTAGVIHLFAALLCGLLLAPMIFDFVFFRALRESFPLFHALFCVMASLQTAAVSGLLPLVSGLTYEAELIITYLSLDMLVIATILFALNFIEPRYLTRRHRQILFGITALTLVNGLATTLFPAAFGLWLDHVYFGALLIILTAYFTVLGQAQRGGSKMAPYLIFGFAPLASIVLFQLTSVYVPSLRIDFDETWPQNFALLFEVVATALAVAQRFMTLRRERDKALNAARDLEVLSELDELTGLLNRRALEARYPLLVRQGFHAMAVVDLDQFKSINDLYGHPVGDRVIRSAAWALSPGDEEDMIAFRIGGEEFLLLLRGKDAAQKAEGRRKAVTARIMAEVDEVQFPVTASMGYLDFAAIATLPEASFENLYAHGDRLLYAAKCAGRNRTFSEKLEDLEPNPASPRSVAA</sequence>
<dbReference type="SUPFAM" id="SSF55073">
    <property type="entry name" value="Nucleotide cyclase"/>
    <property type="match status" value="1"/>
</dbReference>
<organism evidence="6 7">
    <name type="scientific">Qipengyuania vulgaris</name>
    <dbReference type="NCBI Taxonomy" id="291985"/>
    <lineage>
        <taxon>Bacteria</taxon>
        <taxon>Pseudomonadati</taxon>
        <taxon>Pseudomonadota</taxon>
        <taxon>Alphaproteobacteria</taxon>
        <taxon>Sphingomonadales</taxon>
        <taxon>Erythrobacteraceae</taxon>
        <taxon>Qipengyuania</taxon>
    </lineage>
</organism>
<comment type="caution">
    <text evidence="6">The sequence shown here is derived from an EMBL/GenBank/DDBJ whole genome shotgun (WGS) entry which is preliminary data.</text>
</comment>
<feature type="signal peptide" evidence="4">
    <location>
        <begin position="1"/>
        <end position="27"/>
    </location>
</feature>
<feature type="transmembrane region" description="Helical" evidence="3">
    <location>
        <begin position="306"/>
        <end position="324"/>
    </location>
</feature>
<evidence type="ECO:0000256" key="1">
    <source>
        <dbReference type="ARBA" id="ARBA00012528"/>
    </source>
</evidence>
<dbReference type="EMBL" id="WTYC01000005">
    <property type="protein sequence ID" value="MXO48848.1"/>
    <property type="molecule type" value="Genomic_DNA"/>
</dbReference>
<dbReference type="Pfam" id="PF00990">
    <property type="entry name" value="GGDEF"/>
    <property type="match status" value="1"/>
</dbReference>
<dbReference type="Gene3D" id="3.30.70.270">
    <property type="match status" value="1"/>
</dbReference>
<name>A0A844XV57_9SPHN</name>
<feature type="transmembrane region" description="Helical" evidence="3">
    <location>
        <begin position="278"/>
        <end position="300"/>
    </location>
</feature>
<keyword evidence="7" id="KW-1185">Reference proteome</keyword>
<keyword evidence="3" id="KW-0812">Transmembrane</keyword>
<dbReference type="InterPro" id="IPR043128">
    <property type="entry name" value="Rev_trsase/Diguanyl_cyclase"/>
</dbReference>
<feature type="chain" id="PRO_5032610738" description="diguanylate cyclase" evidence="4">
    <location>
        <begin position="28"/>
        <end position="585"/>
    </location>
</feature>
<evidence type="ECO:0000256" key="2">
    <source>
        <dbReference type="ARBA" id="ARBA00034247"/>
    </source>
</evidence>
<dbReference type="PANTHER" id="PTHR45138">
    <property type="entry name" value="REGULATORY COMPONENTS OF SENSORY TRANSDUCTION SYSTEM"/>
    <property type="match status" value="1"/>
</dbReference>
<dbReference type="EC" id="2.7.7.65" evidence="1"/>
<evidence type="ECO:0000313" key="6">
    <source>
        <dbReference type="EMBL" id="MXO48848.1"/>
    </source>
</evidence>
<dbReference type="CDD" id="cd01949">
    <property type="entry name" value="GGDEF"/>
    <property type="match status" value="1"/>
</dbReference>
<dbReference type="GO" id="GO:0052621">
    <property type="term" value="F:diguanylate cyclase activity"/>
    <property type="evidence" value="ECO:0007669"/>
    <property type="project" value="UniProtKB-EC"/>
</dbReference>
<dbReference type="InterPro" id="IPR011623">
    <property type="entry name" value="7TMR_DISM_rcpt_extracell_dom1"/>
</dbReference>
<feature type="transmembrane region" description="Helical" evidence="3">
    <location>
        <begin position="210"/>
        <end position="232"/>
    </location>
</feature>
<dbReference type="NCBIfam" id="TIGR00254">
    <property type="entry name" value="GGDEF"/>
    <property type="match status" value="1"/>
</dbReference>
<evidence type="ECO:0000313" key="7">
    <source>
        <dbReference type="Proteomes" id="UP000448199"/>
    </source>
</evidence>
<dbReference type="Pfam" id="PF07695">
    <property type="entry name" value="7TMR-DISM_7TM"/>
    <property type="match status" value="1"/>
</dbReference>
<feature type="transmembrane region" description="Helical" evidence="3">
    <location>
        <begin position="368"/>
        <end position="386"/>
    </location>
</feature>
<dbReference type="InterPro" id="IPR000160">
    <property type="entry name" value="GGDEF_dom"/>
</dbReference>
<dbReference type="InterPro" id="IPR029787">
    <property type="entry name" value="Nucleotide_cyclase"/>
</dbReference>
<evidence type="ECO:0000256" key="3">
    <source>
        <dbReference type="SAM" id="Phobius"/>
    </source>
</evidence>
<protein>
    <recommendedName>
        <fullName evidence="1">diguanylate cyclase</fullName>
        <ecNumber evidence="1">2.7.7.65</ecNumber>
    </recommendedName>
</protein>
<comment type="catalytic activity">
    <reaction evidence="2">
        <text>2 GTP = 3',3'-c-di-GMP + 2 diphosphate</text>
        <dbReference type="Rhea" id="RHEA:24898"/>
        <dbReference type="ChEBI" id="CHEBI:33019"/>
        <dbReference type="ChEBI" id="CHEBI:37565"/>
        <dbReference type="ChEBI" id="CHEBI:58805"/>
        <dbReference type="EC" id="2.7.7.65"/>
    </reaction>
</comment>
<feature type="transmembrane region" description="Helical" evidence="3">
    <location>
        <begin position="244"/>
        <end position="266"/>
    </location>
</feature>
<keyword evidence="3" id="KW-0472">Membrane</keyword>
<evidence type="ECO:0000259" key="5">
    <source>
        <dbReference type="PROSITE" id="PS50887"/>
    </source>
</evidence>
<proteinExistence type="predicted"/>
<gene>
    <name evidence="6" type="ORF">GRI69_11325</name>
</gene>
<keyword evidence="4" id="KW-0732">Signal</keyword>
<dbReference type="AlphaFoldDB" id="A0A844XV57"/>
<feature type="domain" description="GGDEF" evidence="5">
    <location>
        <begin position="435"/>
        <end position="570"/>
    </location>
</feature>
<keyword evidence="3" id="KW-1133">Transmembrane helix</keyword>
<dbReference type="InterPro" id="IPR050469">
    <property type="entry name" value="Diguanylate_Cyclase"/>
</dbReference>
<evidence type="ECO:0000256" key="4">
    <source>
        <dbReference type="SAM" id="SignalP"/>
    </source>
</evidence>
<feature type="transmembrane region" description="Helical" evidence="3">
    <location>
        <begin position="336"/>
        <end position="356"/>
    </location>
</feature>